<dbReference type="Ensembl" id="ENSOABT00000080206.1">
    <property type="protein sequence ID" value="ENSOABP00000069479.1"/>
    <property type="gene ID" value="ENSOABG00000032875.1"/>
</dbReference>
<dbReference type="Proteomes" id="UP000472276">
    <property type="component" value="Unassembled WGS sequence"/>
</dbReference>
<dbReference type="SUPFAM" id="SSF57850">
    <property type="entry name" value="RING/U-box"/>
    <property type="match status" value="2"/>
</dbReference>
<evidence type="ECO:0000256" key="4">
    <source>
        <dbReference type="ARBA" id="ARBA00022771"/>
    </source>
</evidence>
<dbReference type="GO" id="GO:0008270">
    <property type="term" value="F:zinc ion binding"/>
    <property type="evidence" value="ECO:0007669"/>
    <property type="project" value="UniProtKB-KW"/>
</dbReference>
<evidence type="ECO:0000256" key="3">
    <source>
        <dbReference type="ARBA" id="ARBA00022737"/>
    </source>
</evidence>
<keyword evidence="4" id="KW-0863">Zinc-finger</keyword>
<dbReference type="InterPro" id="IPR044066">
    <property type="entry name" value="TRIAD_supradom"/>
</dbReference>
<reference evidence="10" key="1">
    <citation type="submission" date="2020-03" db="EMBL/GenBank/DDBJ databases">
        <title>Evolution of repeat sequences and sex chromosomes of tilapia species revealed by chromosome-level genomes.</title>
        <authorList>
            <person name="Xu L."/>
            <person name="Tao W."/>
            <person name="Wang D."/>
            <person name="Zhou Q."/>
        </authorList>
    </citation>
    <scope>NUCLEOTIDE SEQUENCE [LARGE SCALE GENOMIC DNA]</scope>
    <source>
        <strain evidence="10">Israel</strain>
    </source>
</reference>
<keyword evidence="5" id="KW-0833">Ubl conjugation pathway</keyword>
<dbReference type="PROSITE" id="PS51873">
    <property type="entry name" value="TRIAD"/>
    <property type="match status" value="1"/>
</dbReference>
<keyword evidence="2" id="KW-0479">Metal-binding</keyword>
<reference evidence="9" key="3">
    <citation type="submission" date="2025-09" db="UniProtKB">
        <authorList>
            <consortium name="Ensembl"/>
        </authorList>
    </citation>
    <scope>IDENTIFICATION</scope>
</reference>
<evidence type="ECO:0000256" key="6">
    <source>
        <dbReference type="ARBA" id="ARBA00022833"/>
    </source>
</evidence>
<evidence type="ECO:0000313" key="9">
    <source>
        <dbReference type="Ensembl" id="ENSOABP00000069479.1"/>
    </source>
</evidence>
<name>A0AAZ1XPB2_OREAU</name>
<sequence>MCVCVHLISILRSFYFLCVIKKKRKERKKFPLRDGRLTSCHVTSSRLVQSSLSGPAEERSPSTVEVMCEASLKLYLNWLLFPYQLGSKRRRKVPETQARQAVPTGTQRSVPGQEQVEKRYDPLDSTLKFVNRPDDLNPLCDDSLRAEMSCGHAVTPESLTRWCRSLLDQGNYKFRCPALAEGTKQCNKEWSYQEVRRLADLTVEEMQHFEESMARLALADHCEVQECPQCKTSVERMDLSNLCVQCVVCTAVQKKKFYFCWQCLKPWKGSGPRSDRCDNDGCENKDLQLLQTCKTIDLPDVKGVTSCPAIRLCPTCGLRVEHNRKHCKNIKCPRCKMEFCFVCLKLKRECSQTSSPYRMCPSGVAP</sequence>
<evidence type="ECO:0000256" key="2">
    <source>
        <dbReference type="ARBA" id="ARBA00022723"/>
    </source>
</evidence>
<keyword evidence="1" id="KW-0808">Transferase</keyword>
<reference evidence="9" key="2">
    <citation type="submission" date="2025-08" db="UniProtKB">
        <authorList>
            <consortium name="Ensembl"/>
        </authorList>
    </citation>
    <scope>IDENTIFICATION</scope>
</reference>
<gene>
    <name evidence="9" type="primary">LOC116316724</name>
</gene>
<accession>A0AAZ1XPB2</accession>
<evidence type="ECO:0000256" key="1">
    <source>
        <dbReference type="ARBA" id="ARBA00022679"/>
    </source>
</evidence>
<proteinExistence type="predicted"/>
<evidence type="ECO:0000259" key="8">
    <source>
        <dbReference type="PROSITE" id="PS51873"/>
    </source>
</evidence>
<dbReference type="CDD" id="cd20336">
    <property type="entry name" value="Rcat_RBR"/>
    <property type="match status" value="1"/>
</dbReference>
<evidence type="ECO:0000256" key="7">
    <source>
        <dbReference type="SAM" id="MobiDB-lite"/>
    </source>
</evidence>
<dbReference type="GO" id="GO:0016740">
    <property type="term" value="F:transferase activity"/>
    <property type="evidence" value="ECO:0007669"/>
    <property type="project" value="UniProtKB-KW"/>
</dbReference>
<evidence type="ECO:0000313" key="10">
    <source>
        <dbReference type="Proteomes" id="UP000472276"/>
    </source>
</evidence>
<feature type="domain" description="RING-type" evidence="8">
    <location>
        <begin position="128"/>
        <end position="366"/>
    </location>
</feature>
<evidence type="ECO:0000256" key="5">
    <source>
        <dbReference type="ARBA" id="ARBA00022786"/>
    </source>
</evidence>
<feature type="compositionally biased region" description="Polar residues" evidence="7">
    <location>
        <begin position="97"/>
        <end position="112"/>
    </location>
</feature>
<keyword evidence="3" id="KW-0677">Repeat</keyword>
<dbReference type="AlphaFoldDB" id="A0AAZ1XPB2"/>
<feature type="region of interest" description="Disordered" evidence="7">
    <location>
        <begin position="92"/>
        <end position="113"/>
    </location>
</feature>
<keyword evidence="6" id="KW-0862">Zinc</keyword>
<keyword evidence="10" id="KW-1185">Reference proteome</keyword>
<organism evidence="9 10">
    <name type="scientific">Oreochromis aureus</name>
    <name type="common">Israeli tilapia</name>
    <name type="synonym">Chromis aureus</name>
    <dbReference type="NCBI Taxonomy" id="47969"/>
    <lineage>
        <taxon>Eukaryota</taxon>
        <taxon>Metazoa</taxon>
        <taxon>Chordata</taxon>
        <taxon>Craniata</taxon>
        <taxon>Vertebrata</taxon>
        <taxon>Euteleostomi</taxon>
        <taxon>Actinopterygii</taxon>
        <taxon>Neopterygii</taxon>
        <taxon>Teleostei</taxon>
        <taxon>Neoteleostei</taxon>
        <taxon>Acanthomorphata</taxon>
        <taxon>Ovalentaria</taxon>
        <taxon>Cichlomorphae</taxon>
        <taxon>Cichliformes</taxon>
        <taxon>Cichlidae</taxon>
        <taxon>African cichlids</taxon>
        <taxon>Pseudocrenilabrinae</taxon>
        <taxon>Oreochromini</taxon>
        <taxon>Oreochromis</taxon>
    </lineage>
</organism>
<protein>
    <recommendedName>
        <fullName evidence="8">RING-type domain-containing protein</fullName>
    </recommendedName>
</protein>